<dbReference type="SUPFAM" id="SSF51735">
    <property type="entry name" value="NAD(P)-binding Rossmann-fold domains"/>
    <property type="match status" value="1"/>
</dbReference>
<gene>
    <name evidence="3" type="ORF">BJY26_001230</name>
</gene>
<evidence type="ECO:0000313" key="3">
    <source>
        <dbReference type="EMBL" id="NYI66924.1"/>
    </source>
</evidence>
<dbReference type="InterPro" id="IPR036291">
    <property type="entry name" value="NAD(P)-bd_dom_sf"/>
</dbReference>
<accession>A0A7Z0D050</accession>
<name>A0A7Z0D050_9MICO</name>
<dbReference type="RefSeq" id="WP_179426578.1">
    <property type="nucleotide sequence ID" value="NZ_JACBZP010000001.1"/>
</dbReference>
<dbReference type="InterPro" id="IPR051267">
    <property type="entry name" value="STEAP_metalloreductase"/>
</dbReference>
<dbReference type="AlphaFoldDB" id="A0A7Z0D050"/>
<evidence type="ECO:0000259" key="2">
    <source>
        <dbReference type="Pfam" id="PF03807"/>
    </source>
</evidence>
<dbReference type="Proteomes" id="UP000539111">
    <property type="component" value="Unassembled WGS sequence"/>
</dbReference>
<feature type="domain" description="Pyrroline-5-carboxylate reductase catalytic N-terminal" evidence="2">
    <location>
        <begin position="3"/>
        <end position="92"/>
    </location>
</feature>
<dbReference type="InterPro" id="IPR028939">
    <property type="entry name" value="P5C_Rdtase_cat_N"/>
</dbReference>
<dbReference type="PANTHER" id="PTHR14239:SF10">
    <property type="entry name" value="REDUCTASE"/>
    <property type="match status" value="1"/>
</dbReference>
<dbReference type="PANTHER" id="PTHR14239">
    <property type="entry name" value="DUDULIN-RELATED"/>
    <property type="match status" value="1"/>
</dbReference>
<proteinExistence type="predicted"/>
<dbReference type="Gene3D" id="3.40.50.720">
    <property type="entry name" value="NAD(P)-binding Rossmann-like Domain"/>
    <property type="match status" value="1"/>
</dbReference>
<evidence type="ECO:0000313" key="4">
    <source>
        <dbReference type="Proteomes" id="UP000539111"/>
    </source>
</evidence>
<keyword evidence="1" id="KW-0560">Oxidoreductase</keyword>
<protein>
    <recommendedName>
        <fullName evidence="2">Pyrroline-5-carboxylate reductase catalytic N-terminal domain-containing protein</fullName>
    </recommendedName>
</protein>
<sequence length="215" mass="21694">MSTISIIGLGNMARALGARAITGGNTVEVIGRDAAKTAKLARELGGGTTAGAFGAVPAGDIVILAVLYESTVPVVEQYGDRLAGKTIIEISNSFGPDLASLLTPEGTSAAEQVAAAAPADAHVVKAFNTIFGHVLAADSKSKRRLDVFLAGDDAAAKARVSAFIDSLALHALDTGPLSAARRLEQAGLLVMGLAQNGVGHYNFALGVTNLDSAAA</sequence>
<dbReference type="GO" id="GO:0016491">
    <property type="term" value="F:oxidoreductase activity"/>
    <property type="evidence" value="ECO:0007669"/>
    <property type="project" value="UniProtKB-KW"/>
</dbReference>
<reference evidence="3 4" key="1">
    <citation type="submission" date="2020-07" db="EMBL/GenBank/DDBJ databases">
        <title>Sequencing the genomes of 1000 actinobacteria strains.</title>
        <authorList>
            <person name="Klenk H.-P."/>
        </authorList>
    </citation>
    <scope>NUCLEOTIDE SEQUENCE [LARGE SCALE GENOMIC DNA]</scope>
    <source>
        <strain evidence="3 4">DSM 26341</strain>
    </source>
</reference>
<dbReference type="Pfam" id="PF03807">
    <property type="entry name" value="F420_oxidored"/>
    <property type="match status" value="1"/>
</dbReference>
<comment type="caution">
    <text evidence="3">The sequence shown here is derived from an EMBL/GenBank/DDBJ whole genome shotgun (WGS) entry which is preliminary data.</text>
</comment>
<organism evidence="3 4">
    <name type="scientific">Spelaeicoccus albus</name>
    <dbReference type="NCBI Taxonomy" id="1280376"/>
    <lineage>
        <taxon>Bacteria</taxon>
        <taxon>Bacillati</taxon>
        <taxon>Actinomycetota</taxon>
        <taxon>Actinomycetes</taxon>
        <taxon>Micrococcales</taxon>
        <taxon>Brevibacteriaceae</taxon>
        <taxon>Spelaeicoccus</taxon>
    </lineage>
</organism>
<evidence type="ECO:0000256" key="1">
    <source>
        <dbReference type="ARBA" id="ARBA00023002"/>
    </source>
</evidence>
<dbReference type="EMBL" id="JACBZP010000001">
    <property type="protein sequence ID" value="NYI66924.1"/>
    <property type="molecule type" value="Genomic_DNA"/>
</dbReference>
<keyword evidence="4" id="KW-1185">Reference proteome</keyword>